<dbReference type="Ensembl" id="ENSGAGT00000017612.1">
    <property type="protein sequence ID" value="ENSGAGP00000015417.1"/>
    <property type="gene ID" value="ENSGAGG00000011639.1"/>
</dbReference>
<evidence type="ECO:0000313" key="2">
    <source>
        <dbReference type="Ensembl" id="ENSGAGP00000015417.1"/>
    </source>
</evidence>
<proteinExistence type="predicted"/>
<feature type="region of interest" description="Disordered" evidence="1">
    <location>
        <begin position="1"/>
        <end position="75"/>
    </location>
</feature>
<organism evidence="2 3">
    <name type="scientific">Gopherus agassizii</name>
    <name type="common">Agassiz's desert tortoise</name>
    <dbReference type="NCBI Taxonomy" id="38772"/>
    <lineage>
        <taxon>Eukaryota</taxon>
        <taxon>Metazoa</taxon>
        <taxon>Chordata</taxon>
        <taxon>Craniata</taxon>
        <taxon>Vertebrata</taxon>
        <taxon>Euteleostomi</taxon>
        <taxon>Archelosauria</taxon>
        <taxon>Testudinata</taxon>
        <taxon>Testudines</taxon>
        <taxon>Cryptodira</taxon>
        <taxon>Durocryptodira</taxon>
        <taxon>Testudinoidea</taxon>
        <taxon>Testudinidae</taxon>
        <taxon>Gopherus</taxon>
    </lineage>
</organism>
<keyword evidence="3" id="KW-1185">Reference proteome</keyword>
<reference evidence="2" key="3">
    <citation type="submission" date="2025-09" db="UniProtKB">
        <authorList>
            <consortium name="Ensembl"/>
        </authorList>
    </citation>
    <scope>IDENTIFICATION</scope>
</reference>
<feature type="compositionally biased region" description="Basic and acidic residues" evidence="1">
    <location>
        <begin position="13"/>
        <end position="38"/>
    </location>
</feature>
<accession>A0A452HKG7</accession>
<dbReference type="AlphaFoldDB" id="A0A452HKG7"/>
<protein>
    <submittedName>
        <fullName evidence="2">Uncharacterized protein</fullName>
    </submittedName>
</protein>
<dbReference type="Proteomes" id="UP000291020">
    <property type="component" value="Unassembled WGS sequence"/>
</dbReference>
<evidence type="ECO:0000256" key="1">
    <source>
        <dbReference type="SAM" id="MobiDB-lite"/>
    </source>
</evidence>
<name>A0A452HKG7_9SAUR</name>
<evidence type="ECO:0000313" key="3">
    <source>
        <dbReference type="Proteomes" id="UP000291020"/>
    </source>
</evidence>
<reference evidence="2" key="2">
    <citation type="submission" date="2025-08" db="UniProtKB">
        <authorList>
            <consortium name="Ensembl"/>
        </authorList>
    </citation>
    <scope>IDENTIFICATION</scope>
</reference>
<sequence length="75" mass="8695">QGQGDFSLLKSLSNEKARLGKERRKVEELQRQHAESQTHLETQPESMRERMQSQLQQVGAGDSPNWKMCREGQQK</sequence>
<reference evidence="3" key="1">
    <citation type="journal article" date="2017" name="PLoS ONE">
        <title>The Agassiz's desert tortoise genome provides a resource for the conservation of a threatened species.</title>
        <authorList>
            <person name="Tollis M."/>
            <person name="DeNardo D.F."/>
            <person name="Cornelius J.A."/>
            <person name="Dolby G.A."/>
            <person name="Edwards T."/>
            <person name="Henen B.T."/>
            <person name="Karl A.E."/>
            <person name="Murphy R.W."/>
            <person name="Kusumi K."/>
        </authorList>
    </citation>
    <scope>NUCLEOTIDE SEQUENCE [LARGE SCALE GENOMIC DNA]</scope>
</reference>